<dbReference type="Proteomes" id="UP000235739">
    <property type="component" value="Unassembled WGS sequence"/>
</dbReference>
<dbReference type="AlphaFoldDB" id="A0A2N7S4V8"/>
<sequence length="146" mass="16326">MLNYQSALNDIHDEFSRAQQSDAGVSHLSVAKITEKLSYLKATALQMDDLFSVLRKQGVSLRSTGLADWASVPTIQDDKEEGKTEPSLAKKEISSRTTSKPNKIDFPKFEYPDHGQPTNKIRVGTILDTFSESAFSYEWINVALQD</sequence>
<comment type="caution">
    <text evidence="2">The sequence shown here is derived from an EMBL/GenBank/DDBJ whole genome shotgun (WGS) entry which is preliminary data.</text>
</comment>
<organism evidence="2 3">
    <name type="scientific">Glutamicibacter arilaitensis</name>
    <dbReference type="NCBI Taxonomy" id="256701"/>
    <lineage>
        <taxon>Bacteria</taxon>
        <taxon>Bacillati</taxon>
        <taxon>Actinomycetota</taxon>
        <taxon>Actinomycetes</taxon>
        <taxon>Micrococcales</taxon>
        <taxon>Micrococcaceae</taxon>
        <taxon>Glutamicibacter</taxon>
    </lineage>
</organism>
<protein>
    <submittedName>
        <fullName evidence="2">Uncharacterized protein</fullName>
    </submittedName>
</protein>
<accession>A0A2N7S4V8</accession>
<gene>
    <name evidence="2" type="ORF">CIK84_06355</name>
</gene>
<feature type="compositionally biased region" description="Basic and acidic residues" evidence="1">
    <location>
        <begin position="76"/>
        <end position="94"/>
    </location>
</feature>
<feature type="compositionally biased region" description="Basic and acidic residues" evidence="1">
    <location>
        <begin position="102"/>
        <end position="112"/>
    </location>
</feature>
<feature type="region of interest" description="Disordered" evidence="1">
    <location>
        <begin position="72"/>
        <end position="112"/>
    </location>
</feature>
<evidence type="ECO:0000313" key="2">
    <source>
        <dbReference type="EMBL" id="PMQ21186.1"/>
    </source>
</evidence>
<reference evidence="2 3" key="1">
    <citation type="journal article" date="2017" name="Elife">
        <title>Extensive horizontal gene transfer in cheese-associated bacteria.</title>
        <authorList>
            <person name="Bonham K.S."/>
            <person name="Wolfe B.E."/>
            <person name="Dutton R.J."/>
        </authorList>
    </citation>
    <scope>NUCLEOTIDE SEQUENCE [LARGE SCALE GENOMIC DNA]</scope>
    <source>
        <strain evidence="2 3">JB182</strain>
    </source>
</reference>
<name>A0A2N7S4V8_9MICC</name>
<proteinExistence type="predicted"/>
<evidence type="ECO:0000256" key="1">
    <source>
        <dbReference type="SAM" id="MobiDB-lite"/>
    </source>
</evidence>
<evidence type="ECO:0000313" key="3">
    <source>
        <dbReference type="Proteomes" id="UP000235739"/>
    </source>
</evidence>
<dbReference type="EMBL" id="PNQX01000001">
    <property type="protein sequence ID" value="PMQ21186.1"/>
    <property type="molecule type" value="Genomic_DNA"/>
</dbReference>